<protein>
    <submittedName>
        <fullName evidence="7">LLM class flavin-dependent oxidoreductase</fullName>
    </submittedName>
</protein>
<dbReference type="OrthoDB" id="9814695at2"/>
<evidence type="ECO:0000313" key="7">
    <source>
        <dbReference type="EMBL" id="TMR05626.1"/>
    </source>
</evidence>
<dbReference type="GO" id="GO:0046306">
    <property type="term" value="P:alkanesulfonate catabolic process"/>
    <property type="evidence" value="ECO:0007669"/>
    <property type="project" value="TreeGrafter"/>
</dbReference>
<evidence type="ECO:0000256" key="4">
    <source>
        <dbReference type="ARBA" id="ARBA00023033"/>
    </source>
</evidence>
<keyword evidence="4" id="KW-0503">Monooxygenase</keyword>
<evidence type="ECO:0000256" key="1">
    <source>
        <dbReference type="ARBA" id="ARBA00022630"/>
    </source>
</evidence>
<keyword evidence="1" id="KW-0285">Flavoprotein</keyword>
<sequence length="409" mass="44902">MSIDIYWRIGTHGDQPSLRRRLVTRGDWSPVVPGSITPGLREGRPDGYSHLDHMADVARSTELSGFVGGLLPSFPFTDDPWAAAASLARETTGYRFMIAFQPGFLHPVQAARMSASLQRATGGRVVYNIISGGGGPAQLWWGDKVGHDDRYARTSEFLDVLKAVWYGGPVTHHGRFYQVDGAGLPERLAGQPFPEVYFSGSSRAAIEAAGRHADYYLSWLEPFPALAAKFDQVREHSAAIGRSPRFAVRIDVLARETEDEAWAEIRRGWRHVDPERLRGPESTGDSVGWLRSSRFIDWPVRTPRELEASPNVWGGFHLLRGGPAFGLVGSYAQVAARLDELIALGVDAFILAGVPHLEEARRIGENVLPLLRGRWPDTAPDTPVPSPETLESPEALESPGTLEAKGSTR</sequence>
<dbReference type="InterPro" id="IPR036661">
    <property type="entry name" value="Luciferase-like_sf"/>
</dbReference>
<evidence type="ECO:0000256" key="3">
    <source>
        <dbReference type="ARBA" id="ARBA00023002"/>
    </source>
</evidence>
<dbReference type="InterPro" id="IPR011251">
    <property type="entry name" value="Luciferase-like_dom"/>
</dbReference>
<dbReference type="Proteomes" id="UP000309174">
    <property type="component" value="Unassembled WGS sequence"/>
</dbReference>
<evidence type="ECO:0000256" key="5">
    <source>
        <dbReference type="SAM" id="MobiDB-lite"/>
    </source>
</evidence>
<name>A0A5C4JHK3_9ACTN</name>
<keyword evidence="8" id="KW-1185">Reference proteome</keyword>
<accession>A0A5C4JHK3</accession>
<dbReference type="SUPFAM" id="SSF51679">
    <property type="entry name" value="Bacterial luciferase-like"/>
    <property type="match status" value="1"/>
</dbReference>
<dbReference type="PANTHER" id="PTHR42847">
    <property type="entry name" value="ALKANESULFONATE MONOOXYGENASE"/>
    <property type="match status" value="1"/>
</dbReference>
<dbReference type="AlphaFoldDB" id="A0A5C4JHK3"/>
<evidence type="ECO:0000259" key="6">
    <source>
        <dbReference type="Pfam" id="PF00296"/>
    </source>
</evidence>
<proteinExistence type="predicted"/>
<reference evidence="7 8" key="1">
    <citation type="submission" date="2019-05" db="EMBL/GenBank/DDBJ databases">
        <title>Draft genome sequence of Actinomadura sp. 14C53.</title>
        <authorList>
            <person name="Saricaoglu S."/>
            <person name="Isik K."/>
        </authorList>
    </citation>
    <scope>NUCLEOTIDE SEQUENCE [LARGE SCALE GENOMIC DNA]</scope>
    <source>
        <strain evidence="7 8">14C53</strain>
    </source>
</reference>
<dbReference type="EMBL" id="VCKW01000019">
    <property type="protein sequence ID" value="TMR05626.1"/>
    <property type="molecule type" value="Genomic_DNA"/>
</dbReference>
<evidence type="ECO:0000256" key="2">
    <source>
        <dbReference type="ARBA" id="ARBA00022643"/>
    </source>
</evidence>
<comment type="caution">
    <text evidence="7">The sequence shown here is derived from an EMBL/GenBank/DDBJ whole genome shotgun (WGS) entry which is preliminary data.</text>
</comment>
<keyword evidence="2" id="KW-0288">FMN</keyword>
<feature type="region of interest" description="Disordered" evidence="5">
    <location>
        <begin position="372"/>
        <end position="409"/>
    </location>
</feature>
<dbReference type="Gene3D" id="3.20.20.30">
    <property type="entry name" value="Luciferase-like domain"/>
    <property type="match status" value="1"/>
</dbReference>
<dbReference type="PANTHER" id="PTHR42847:SF4">
    <property type="entry name" value="ALKANESULFONATE MONOOXYGENASE-RELATED"/>
    <property type="match status" value="1"/>
</dbReference>
<evidence type="ECO:0000313" key="8">
    <source>
        <dbReference type="Proteomes" id="UP000309174"/>
    </source>
</evidence>
<dbReference type="GO" id="GO:0008726">
    <property type="term" value="F:alkanesulfonate monooxygenase activity"/>
    <property type="evidence" value="ECO:0007669"/>
    <property type="project" value="TreeGrafter"/>
</dbReference>
<dbReference type="InterPro" id="IPR050172">
    <property type="entry name" value="SsuD_RutA_monooxygenase"/>
</dbReference>
<organism evidence="7 8">
    <name type="scientific">Actinomadura soli</name>
    <dbReference type="NCBI Taxonomy" id="2508997"/>
    <lineage>
        <taxon>Bacteria</taxon>
        <taxon>Bacillati</taxon>
        <taxon>Actinomycetota</taxon>
        <taxon>Actinomycetes</taxon>
        <taxon>Streptosporangiales</taxon>
        <taxon>Thermomonosporaceae</taxon>
        <taxon>Actinomadura</taxon>
    </lineage>
</organism>
<dbReference type="Pfam" id="PF00296">
    <property type="entry name" value="Bac_luciferase"/>
    <property type="match status" value="1"/>
</dbReference>
<feature type="domain" description="Luciferase-like" evidence="6">
    <location>
        <begin position="41"/>
        <end position="347"/>
    </location>
</feature>
<gene>
    <name evidence="7" type="ORF">ETD83_05690</name>
</gene>
<keyword evidence="3" id="KW-0560">Oxidoreductase</keyword>
<dbReference type="RefSeq" id="WP_138643986.1">
    <property type="nucleotide sequence ID" value="NZ_VCKW01000019.1"/>
</dbReference>